<evidence type="ECO:0000313" key="1">
    <source>
        <dbReference type="EMBL" id="WQJ51473.1"/>
    </source>
</evidence>
<evidence type="ECO:0000313" key="2">
    <source>
        <dbReference type="Proteomes" id="UP001348805"/>
    </source>
</evidence>
<organism evidence="1 2">
    <name type="scientific">phage Lak_Megaphage_RVC_AP3_GC26</name>
    <dbReference type="NCBI Taxonomy" id="3109225"/>
    <lineage>
        <taxon>Viruses</taxon>
        <taxon>Duplodnaviria</taxon>
        <taxon>Heunggongvirae</taxon>
        <taxon>Uroviricota</taxon>
        <taxon>Caudoviricetes</taxon>
        <taxon>Caudoviricetes code 15 clade</taxon>
    </lineage>
</organism>
<protein>
    <submittedName>
        <fullName evidence="1">Uncharacterized protein</fullName>
    </submittedName>
</protein>
<proteinExistence type="predicted"/>
<dbReference type="EMBL" id="OR769219">
    <property type="protein sequence ID" value="WQJ51473.1"/>
    <property type="molecule type" value="Genomic_DNA"/>
</dbReference>
<accession>A0ABZ0Z2U3</accession>
<name>A0ABZ0Z2U3_9CAUD</name>
<dbReference type="Proteomes" id="UP001348805">
    <property type="component" value="Segment"/>
</dbReference>
<reference evidence="1 2" key="1">
    <citation type="submission" date="2023-11" db="EMBL/GenBank/DDBJ databases">
        <authorList>
            <person name="Cook R."/>
            <person name="Crisci M."/>
            <person name="Pye H."/>
            <person name="Adriaenssens E."/>
            <person name="Santini J."/>
        </authorList>
    </citation>
    <scope>NUCLEOTIDE SEQUENCE [LARGE SCALE GENOMIC DNA]</scope>
    <source>
        <strain evidence="1">Lak_Megaphage_RVC_AP3_GC26</strain>
    </source>
</reference>
<keyword evidence="2" id="KW-1185">Reference proteome</keyword>
<sequence length="173" mass="20202">MSKVFYPTNLGGMSINWVDYLGSTKNSTNKSELLIDHIATMSNENNGKDVYINFFEEIDRIDDETAQNQYKTFLRINITEAIKHDLEWMEMNNKSINDSTNSHYINLESLSITDIDVNDDFKFIRIHYDFCQNHFACSCSRRRMVGAVYRLHALTSNKNELFACSWDGPIVFW</sequence>